<dbReference type="VEuPathDB" id="ToxoDB:TGMAS_415510"/>
<feature type="region of interest" description="Disordered" evidence="1">
    <location>
        <begin position="1"/>
        <end position="41"/>
    </location>
</feature>
<protein>
    <submittedName>
        <fullName evidence="2">Uncharacterized protein</fullName>
    </submittedName>
</protein>
<proteinExistence type="predicted"/>
<feature type="compositionally biased region" description="Basic and acidic residues" evidence="1">
    <location>
        <begin position="16"/>
        <end position="27"/>
    </location>
</feature>
<name>A0A086Q9U7_TOXGO</name>
<dbReference type="Proteomes" id="UP000028821">
    <property type="component" value="Unassembled WGS sequence"/>
</dbReference>
<sequence>MHRMDSGAWMTDETENQNRREAEEDARGGGATEQRGSVMLRGAYKTHTRRFERTQCFTLTSQIFCIISTNSSKSTCEHTKMHSSHANTQTHGSSSNVQLLFRNRLHARRRHVHLKFPCPNYGLR</sequence>
<comment type="caution">
    <text evidence="2">The sequence shown here is derived from an EMBL/GenBank/DDBJ whole genome shotgun (WGS) entry which is preliminary data.</text>
</comment>
<dbReference type="EMBL" id="AEXC02001911">
    <property type="protein sequence ID" value="KFH09379.1"/>
    <property type="molecule type" value="Genomic_DNA"/>
</dbReference>
<dbReference type="AlphaFoldDB" id="A0A086Q9U7"/>
<organism evidence="2 3">
    <name type="scientific">Toxoplasma gondii MAS</name>
    <dbReference type="NCBI Taxonomy" id="943118"/>
    <lineage>
        <taxon>Eukaryota</taxon>
        <taxon>Sar</taxon>
        <taxon>Alveolata</taxon>
        <taxon>Apicomplexa</taxon>
        <taxon>Conoidasida</taxon>
        <taxon>Coccidia</taxon>
        <taxon>Eucoccidiorida</taxon>
        <taxon>Eimeriorina</taxon>
        <taxon>Sarcocystidae</taxon>
        <taxon>Toxoplasma</taxon>
    </lineage>
</organism>
<evidence type="ECO:0000256" key="1">
    <source>
        <dbReference type="SAM" id="MobiDB-lite"/>
    </source>
</evidence>
<accession>A0A086Q9U7</accession>
<reference evidence="2 3" key="1">
    <citation type="submission" date="2014-04" db="EMBL/GenBank/DDBJ databases">
        <authorList>
            <person name="Sibley D."/>
            <person name="Venepally P."/>
            <person name="Karamycheva S."/>
            <person name="Hadjithomas M."/>
            <person name="Khan A."/>
            <person name="Brunk B."/>
            <person name="Roos D."/>
            <person name="Caler E."/>
            <person name="Lorenzi H."/>
        </authorList>
    </citation>
    <scope>NUCLEOTIDE SEQUENCE [LARGE SCALE GENOMIC DNA]</scope>
    <source>
        <strain evidence="2 3">MAS</strain>
    </source>
</reference>
<evidence type="ECO:0000313" key="2">
    <source>
        <dbReference type="EMBL" id="KFH09379.1"/>
    </source>
</evidence>
<evidence type="ECO:0000313" key="3">
    <source>
        <dbReference type="Proteomes" id="UP000028821"/>
    </source>
</evidence>
<gene>
    <name evidence="2" type="ORF">TGMAS_415510</name>
</gene>